<dbReference type="Proteomes" id="UP000004594">
    <property type="component" value="Unassembled WGS sequence"/>
</dbReference>
<dbReference type="Pfam" id="PF11967">
    <property type="entry name" value="RecO_N"/>
    <property type="match status" value="1"/>
</dbReference>
<dbReference type="RefSeq" id="WP_007554957.1">
    <property type="nucleotide sequence ID" value="NZ_AENT01000025.1"/>
</dbReference>
<proteinExistence type="predicted"/>
<dbReference type="InterPro" id="IPR012340">
    <property type="entry name" value="NA-bd_OB-fold"/>
</dbReference>
<dbReference type="AlphaFoldDB" id="E4L9X9"/>
<evidence type="ECO:0000313" key="3">
    <source>
        <dbReference type="Proteomes" id="UP000004594"/>
    </source>
</evidence>
<evidence type="ECO:0000313" key="2">
    <source>
        <dbReference type="EMBL" id="EFR42384.1"/>
    </source>
</evidence>
<gene>
    <name evidence="2" type="primary">recO</name>
    <name evidence="2" type="ORF">HMPREF9220_0140</name>
</gene>
<protein>
    <submittedName>
        <fullName evidence="2">DNA repair protein RecO</fullName>
    </submittedName>
</protein>
<dbReference type="EMBL" id="AENT01000025">
    <property type="protein sequence ID" value="EFR42384.1"/>
    <property type="molecule type" value="Genomic_DNA"/>
</dbReference>
<accession>E4L9X9</accession>
<name>E4L9X9_9FIRM</name>
<organism evidence="2 3">
    <name type="scientific">Dialister micraerophilus UPII 345-E</name>
    <dbReference type="NCBI Taxonomy" id="910314"/>
    <lineage>
        <taxon>Bacteria</taxon>
        <taxon>Bacillati</taxon>
        <taxon>Bacillota</taxon>
        <taxon>Negativicutes</taxon>
        <taxon>Veillonellales</taxon>
        <taxon>Veillonellaceae</taxon>
        <taxon>Dialister</taxon>
    </lineage>
</organism>
<dbReference type="Gene3D" id="2.40.50.140">
    <property type="entry name" value="Nucleic acid-binding proteins"/>
    <property type="match status" value="1"/>
</dbReference>
<reference evidence="2 3" key="1">
    <citation type="submission" date="2010-11" db="EMBL/GenBank/DDBJ databases">
        <authorList>
            <person name="Durkin A.S."/>
            <person name="Madupu R."/>
            <person name="Torralba M."/>
            <person name="Gillis M."/>
            <person name="Methe B."/>
            <person name="Sutton G."/>
            <person name="Nelson K.E."/>
        </authorList>
    </citation>
    <scope>NUCLEOTIDE SEQUENCE [LARGE SCALE GENOMIC DNA]</scope>
    <source>
        <strain evidence="2 3">UPII 345-E</strain>
    </source>
</reference>
<feature type="domain" description="DNA replication/recombination mediator RecO N-terminal" evidence="1">
    <location>
        <begin position="9"/>
        <end position="64"/>
    </location>
</feature>
<comment type="caution">
    <text evidence="2">The sequence shown here is derived from an EMBL/GenBank/DDBJ whole genome shotgun (WGS) entry which is preliminary data.</text>
</comment>
<dbReference type="SUPFAM" id="SSF50249">
    <property type="entry name" value="Nucleic acid-binding proteins"/>
    <property type="match status" value="1"/>
</dbReference>
<dbReference type="InterPro" id="IPR022572">
    <property type="entry name" value="DNA_rep/recomb_RecO_N"/>
</dbReference>
<sequence length="217" mass="25109">MKKVQTIKNIEGILLHSKEAGNGNRIVFIFTKNYGNQTAFVSQSTIKSFGSGLLMPFTYLRCSMAETSFDKWTLIQYEGKNICDISKFSYEDWCRWCFVIEIIKWGFPLGEKDINAYIRLVKCLKGILDKNKQVSAYITALQMLYAAGYDASAQEMCELYNLSDELKTLLQKFINYSWEKPMGINISKEMLKEIALYLDKFVKSVCDMELKSKKMFI</sequence>
<evidence type="ECO:0000259" key="1">
    <source>
        <dbReference type="Pfam" id="PF11967"/>
    </source>
</evidence>